<name>A0A426ZJC5_ENSVE</name>
<dbReference type="AlphaFoldDB" id="A0A426ZJC5"/>
<evidence type="ECO:0000313" key="1">
    <source>
        <dbReference type="EMBL" id="RRT64014.1"/>
    </source>
</evidence>
<comment type="caution">
    <text evidence="1">The sequence shown here is derived from an EMBL/GenBank/DDBJ whole genome shotgun (WGS) entry which is preliminary data.</text>
</comment>
<proteinExistence type="predicted"/>
<gene>
    <name evidence="1" type="ORF">B296_00021607</name>
</gene>
<dbReference type="Proteomes" id="UP000287651">
    <property type="component" value="Unassembled WGS sequence"/>
</dbReference>
<organism evidence="1 2">
    <name type="scientific">Ensete ventricosum</name>
    <name type="common">Abyssinian banana</name>
    <name type="synonym">Musa ensete</name>
    <dbReference type="NCBI Taxonomy" id="4639"/>
    <lineage>
        <taxon>Eukaryota</taxon>
        <taxon>Viridiplantae</taxon>
        <taxon>Streptophyta</taxon>
        <taxon>Embryophyta</taxon>
        <taxon>Tracheophyta</taxon>
        <taxon>Spermatophyta</taxon>
        <taxon>Magnoliopsida</taxon>
        <taxon>Liliopsida</taxon>
        <taxon>Zingiberales</taxon>
        <taxon>Musaceae</taxon>
        <taxon>Ensete</taxon>
    </lineage>
</organism>
<evidence type="ECO:0000313" key="2">
    <source>
        <dbReference type="Proteomes" id="UP000287651"/>
    </source>
</evidence>
<dbReference type="EMBL" id="AMZH03006363">
    <property type="protein sequence ID" value="RRT64014.1"/>
    <property type="molecule type" value="Genomic_DNA"/>
</dbReference>
<accession>A0A426ZJC5</accession>
<reference evidence="1 2" key="1">
    <citation type="journal article" date="2014" name="Agronomy (Basel)">
        <title>A Draft Genome Sequence for Ensete ventricosum, the Drought-Tolerant Tree Against Hunger.</title>
        <authorList>
            <person name="Harrison J."/>
            <person name="Moore K.A."/>
            <person name="Paszkiewicz K."/>
            <person name="Jones T."/>
            <person name="Grant M."/>
            <person name="Ambacheew D."/>
            <person name="Muzemil S."/>
            <person name="Studholme D.J."/>
        </authorList>
    </citation>
    <scope>NUCLEOTIDE SEQUENCE [LARGE SCALE GENOMIC DNA]</scope>
</reference>
<protein>
    <submittedName>
        <fullName evidence="1">Uncharacterized protein</fullName>
    </submittedName>
</protein>
<sequence length="80" mass="8997">MARVVASKRGRPRACLVPTGATLARKAGACGHSARRSYHRRGNNAYCKGGRLWARRPLDEGRRGWLGHPFEKRMILSLRI</sequence>